<dbReference type="SUPFAM" id="SSF52540">
    <property type="entry name" value="P-loop containing nucleoside triphosphate hydrolases"/>
    <property type="match status" value="2"/>
</dbReference>
<dbReference type="Gene3D" id="3.40.50.10810">
    <property type="entry name" value="Tandem AAA-ATPase domain"/>
    <property type="match status" value="1"/>
</dbReference>
<keyword evidence="4" id="KW-0067">ATP-binding</keyword>
<dbReference type="AlphaFoldDB" id="A0A6C0IIY2"/>
<evidence type="ECO:0000256" key="4">
    <source>
        <dbReference type="ARBA" id="ARBA00022840"/>
    </source>
</evidence>
<dbReference type="PROSITE" id="PS51194">
    <property type="entry name" value="HELICASE_CTER"/>
    <property type="match status" value="1"/>
</dbReference>
<evidence type="ECO:0000259" key="6">
    <source>
        <dbReference type="PROSITE" id="PS51194"/>
    </source>
</evidence>
<dbReference type="CDD" id="cd18793">
    <property type="entry name" value="SF2_C_SNF"/>
    <property type="match status" value="1"/>
</dbReference>
<evidence type="ECO:0000256" key="3">
    <source>
        <dbReference type="ARBA" id="ARBA00022806"/>
    </source>
</evidence>
<protein>
    <recommendedName>
        <fullName evidence="8">Helicase</fullName>
    </recommendedName>
</protein>
<dbReference type="InterPro" id="IPR049730">
    <property type="entry name" value="SNF2/RAD54-like_C"/>
</dbReference>
<dbReference type="EMBL" id="MN740185">
    <property type="protein sequence ID" value="QHT92465.1"/>
    <property type="molecule type" value="Genomic_DNA"/>
</dbReference>
<evidence type="ECO:0000256" key="1">
    <source>
        <dbReference type="ARBA" id="ARBA00022741"/>
    </source>
</evidence>
<keyword evidence="1" id="KW-0547">Nucleotide-binding</keyword>
<dbReference type="SMART" id="SM00490">
    <property type="entry name" value="HELICc"/>
    <property type="match status" value="1"/>
</dbReference>
<dbReference type="PANTHER" id="PTHR45626">
    <property type="entry name" value="TRANSCRIPTION TERMINATION FACTOR 2-RELATED"/>
    <property type="match status" value="1"/>
</dbReference>
<dbReference type="SMART" id="SM00487">
    <property type="entry name" value="DEXDc"/>
    <property type="match status" value="1"/>
</dbReference>
<dbReference type="InterPro" id="IPR014001">
    <property type="entry name" value="Helicase_ATP-bd"/>
</dbReference>
<organism evidence="7">
    <name type="scientific">viral metagenome</name>
    <dbReference type="NCBI Taxonomy" id="1070528"/>
    <lineage>
        <taxon>unclassified sequences</taxon>
        <taxon>metagenomes</taxon>
        <taxon>organismal metagenomes</taxon>
    </lineage>
</organism>
<proteinExistence type="predicted"/>
<dbReference type="GO" id="GO:0005634">
    <property type="term" value="C:nucleus"/>
    <property type="evidence" value="ECO:0007669"/>
    <property type="project" value="TreeGrafter"/>
</dbReference>
<dbReference type="Pfam" id="PF00176">
    <property type="entry name" value="SNF2-rel_dom"/>
    <property type="match status" value="1"/>
</dbReference>
<dbReference type="GO" id="GO:0008094">
    <property type="term" value="F:ATP-dependent activity, acting on DNA"/>
    <property type="evidence" value="ECO:0007669"/>
    <property type="project" value="TreeGrafter"/>
</dbReference>
<dbReference type="GO" id="GO:0005524">
    <property type="term" value="F:ATP binding"/>
    <property type="evidence" value="ECO:0007669"/>
    <property type="project" value="UniProtKB-KW"/>
</dbReference>
<dbReference type="InterPro" id="IPR001650">
    <property type="entry name" value="Helicase_C-like"/>
</dbReference>
<keyword evidence="3" id="KW-0347">Helicase</keyword>
<reference evidence="7" key="1">
    <citation type="journal article" date="2020" name="Nature">
        <title>Giant virus diversity and host interactions through global metagenomics.</title>
        <authorList>
            <person name="Schulz F."/>
            <person name="Roux S."/>
            <person name="Paez-Espino D."/>
            <person name="Jungbluth S."/>
            <person name="Walsh D.A."/>
            <person name="Denef V.J."/>
            <person name="McMahon K.D."/>
            <person name="Konstantinidis K.T."/>
            <person name="Eloe-Fadrosh E.A."/>
            <person name="Kyrpides N.C."/>
            <person name="Woyke T."/>
        </authorList>
    </citation>
    <scope>NUCLEOTIDE SEQUENCE</scope>
    <source>
        <strain evidence="7">GVMAG-M-3300023184-88</strain>
    </source>
</reference>
<feature type="domain" description="Helicase ATP-binding" evidence="5">
    <location>
        <begin position="44"/>
        <end position="205"/>
    </location>
</feature>
<dbReference type="InterPro" id="IPR000330">
    <property type="entry name" value="SNF2_N"/>
</dbReference>
<dbReference type="PANTHER" id="PTHR45626:SF17">
    <property type="entry name" value="HELICASE-LIKE TRANSCRIPTION FACTOR"/>
    <property type="match status" value="1"/>
</dbReference>
<dbReference type="InterPro" id="IPR050628">
    <property type="entry name" value="SNF2_RAD54_helicase_TF"/>
</dbReference>
<dbReference type="InterPro" id="IPR027417">
    <property type="entry name" value="P-loop_NTPase"/>
</dbReference>
<dbReference type="GO" id="GO:0016787">
    <property type="term" value="F:hydrolase activity"/>
    <property type="evidence" value="ECO:0007669"/>
    <property type="project" value="UniProtKB-KW"/>
</dbReference>
<dbReference type="GO" id="GO:0004386">
    <property type="term" value="F:helicase activity"/>
    <property type="evidence" value="ECO:0007669"/>
    <property type="project" value="UniProtKB-KW"/>
</dbReference>
<name>A0A6C0IIY2_9ZZZZ</name>
<dbReference type="InterPro" id="IPR038718">
    <property type="entry name" value="SNF2-like_sf"/>
</dbReference>
<feature type="domain" description="Helicase C-terminal" evidence="6">
    <location>
        <begin position="359"/>
        <end position="512"/>
    </location>
</feature>
<evidence type="ECO:0000256" key="2">
    <source>
        <dbReference type="ARBA" id="ARBA00022801"/>
    </source>
</evidence>
<keyword evidence="2" id="KW-0378">Hydrolase</keyword>
<dbReference type="PROSITE" id="PS51192">
    <property type="entry name" value="HELICASE_ATP_BIND_1"/>
    <property type="match status" value="1"/>
</dbReference>
<evidence type="ECO:0000259" key="5">
    <source>
        <dbReference type="PROSITE" id="PS51192"/>
    </source>
</evidence>
<dbReference type="GO" id="GO:0006281">
    <property type="term" value="P:DNA repair"/>
    <property type="evidence" value="ECO:0007669"/>
    <property type="project" value="TreeGrafter"/>
</dbReference>
<dbReference type="Pfam" id="PF00271">
    <property type="entry name" value="Helicase_C"/>
    <property type="match status" value="1"/>
</dbReference>
<evidence type="ECO:0000313" key="7">
    <source>
        <dbReference type="EMBL" id="QHT92465.1"/>
    </source>
</evidence>
<sequence>MSDDVPLHTIAPLWPTFTYFPHQYDGIRWMLDKERNGTAVLDREGGYKTVYGGFQCDDMGLGKTVQIVSTMINHPLMKTLLIAPLAMLDTWAAMCMKAGISVYMIGPSGWELKKQDGPVMRRKPLKTKIAVYISNYEKLYRVPSYYRQQWDRVVLDEAHKIRNGSGEVARVSRLIQAPIRWAVTGTPLVNSLKDVVSLLAFIGVPYSPLFTWEPRYRTMMPYLLIHRSLDSLRSVIKGAPPVPEIHELVLPFVSEAEEEFYEGVQCGNIKGGDSLLQKYQHEQLSSIETFKLLLRLRQLSVSIQVYINAKRRENPAYVRADWVGPSTKMLKIKDIMLTDLNDIAKDPVQISITPGEEDGVVDLSVKVNTCHKYIIFCQFHDEMALLREFLLAEGLVADENILLYHGGLTQSERTEVLRRSKASTETTVMLLQLQAGNSGLNLQEYDRIIFMSGWWASAVLQQAIGRAVRMGQTQVVKVYHLNLAIEKDSLLNIDRLIHDKAEQKRKMLENLFSQCCTL</sequence>
<accession>A0A6C0IIY2</accession>
<dbReference type="Gene3D" id="3.40.50.300">
    <property type="entry name" value="P-loop containing nucleotide triphosphate hydrolases"/>
    <property type="match status" value="1"/>
</dbReference>
<evidence type="ECO:0008006" key="8">
    <source>
        <dbReference type="Google" id="ProtNLM"/>
    </source>
</evidence>